<organism evidence="1 2">
    <name type="scientific">Morganella phage vB_MmoM_MP1</name>
    <dbReference type="NCBI Taxonomy" id="1852628"/>
    <lineage>
        <taxon>Viruses</taxon>
        <taxon>Duplodnaviria</taxon>
        <taxon>Heunggongvirae</taxon>
        <taxon>Uroviricota</taxon>
        <taxon>Caudoviricetes</taxon>
        <taxon>Pantevenvirales</taxon>
        <taxon>Straboviridae</taxon>
        <taxon>Gualtarvirus</taxon>
        <taxon>Gualtarvirus mp1</taxon>
    </lineage>
</organism>
<keyword evidence="2" id="KW-1185">Reference proteome</keyword>
<dbReference type="OrthoDB" id="26965at10239"/>
<dbReference type="RefSeq" id="YP_009279924.1">
    <property type="nucleotide sequence ID" value="NC_031020.1"/>
</dbReference>
<gene>
    <name evidence="1" type="ORF">MP1_gp0067</name>
</gene>
<accession>A0A192YAW8</accession>
<dbReference type="GeneID" id="29059441"/>
<name>A0A192YAW8_9CAUD</name>
<sequence>MNLNVLKPTDYIPNWPEVITMVQRREDASKRIPRCPECASEQVQLVSWYTDQLQYKCRCCKHKFDIQFVRPKDLQ</sequence>
<evidence type="ECO:0000313" key="1">
    <source>
        <dbReference type="EMBL" id="ANM46623.1"/>
    </source>
</evidence>
<reference evidence="1 2" key="1">
    <citation type="submission" date="2016-04" db="EMBL/GenBank/DDBJ databases">
        <title>Comparative genomics of Morganella phages MP1 and MP2 define new clades among the T4 and T7-like Viruses.</title>
        <authorList>
            <person name="Pinto G."/>
            <person name="Oliveira A."/>
            <person name="Malgorzata L."/>
            <person name="Kropinski A."/>
            <person name="Azeredo J."/>
        </authorList>
    </citation>
    <scope>NUCLEOTIDE SEQUENCE [LARGE SCALE GENOMIC DNA]</scope>
</reference>
<dbReference type="KEGG" id="vg:29059441"/>
<dbReference type="Proteomes" id="UP000203816">
    <property type="component" value="Segment"/>
</dbReference>
<protein>
    <recommendedName>
        <fullName evidence="3">Thioredoxin</fullName>
    </recommendedName>
</protein>
<dbReference type="EMBL" id="KX078569">
    <property type="protein sequence ID" value="ANM46623.1"/>
    <property type="molecule type" value="Genomic_DNA"/>
</dbReference>
<evidence type="ECO:0000313" key="2">
    <source>
        <dbReference type="Proteomes" id="UP000203816"/>
    </source>
</evidence>
<proteinExistence type="predicted"/>
<evidence type="ECO:0008006" key="3">
    <source>
        <dbReference type="Google" id="ProtNLM"/>
    </source>
</evidence>